<dbReference type="InterPro" id="IPR029002">
    <property type="entry name" value="PLPC/GPLD1"/>
</dbReference>
<evidence type="ECO:0000313" key="2">
    <source>
        <dbReference type="EMBL" id="TJY42568.1"/>
    </source>
</evidence>
<dbReference type="RefSeq" id="WP_136776987.1">
    <property type="nucleotide sequence ID" value="NZ_SUPK01000003.1"/>
</dbReference>
<feature type="domain" description="Phospholipase C/D" evidence="1">
    <location>
        <begin position="7"/>
        <end position="139"/>
    </location>
</feature>
<accession>A0A4U0FCZ9</accession>
<organism evidence="2 3">
    <name type="scientific">Cohnella pontilimi</name>
    <dbReference type="NCBI Taxonomy" id="2564100"/>
    <lineage>
        <taxon>Bacteria</taxon>
        <taxon>Bacillati</taxon>
        <taxon>Bacillota</taxon>
        <taxon>Bacilli</taxon>
        <taxon>Bacillales</taxon>
        <taxon>Paenibacillaceae</taxon>
        <taxon>Cohnella</taxon>
    </lineage>
</organism>
<protein>
    <recommendedName>
        <fullName evidence="1">Phospholipase C/D domain-containing protein</fullName>
    </recommendedName>
</protein>
<keyword evidence="3" id="KW-1185">Reference proteome</keyword>
<dbReference type="EMBL" id="SUPK01000003">
    <property type="protein sequence ID" value="TJY42568.1"/>
    <property type="molecule type" value="Genomic_DNA"/>
</dbReference>
<gene>
    <name evidence="2" type="ORF">E5161_06855</name>
</gene>
<dbReference type="Proteomes" id="UP000309673">
    <property type="component" value="Unassembled WGS sequence"/>
</dbReference>
<proteinExistence type="predicted"/>
<dbReference type="AlphaFoldDB" id="A0A4U0FCZ9"/>
<dbReference type="OrthoDB" id="9810012at2"/>
<sequence>MPLPMVHMSITQSIFKQKGLEPDPIFLLGSISPDAIHMRENTTRADKKKTHFDFNDDYTVEDLFYSKMSHFVDSIPDNQEWSMFAKGYMSHVLTDLIWSHTVYRDFESQTANKQIDNIRTLYYMETDQIDFNLFRNEDWRAQAWGSLHSCPSIPVPEMLSEDEVEKWKHRVLDWYNDTSKEPHIQPQYITESSVRTFINDAASRLIHLFERAGYL</sequence>
<name>A0A4U0FCZ9_9BACL</name>
<reference evidence="2 3" key="1">
    <citation type="submission" date="2019-04" db="EMBL/GenBank/DDBJ databases">
        <title>Cohnella sp. nov., isolated from soil.</title>
        <authorList>
            <person name="Kim W."/>
        </authorList>
    </citation>
    <scope>NUCLEOTIDE SEQUENCE [LARGE SCALE GENOMIC DNA]</scope>
    <source>
        <strain evidence="2 3">CAU 1483</strain>
    </source>
</reference>
<comment type="caution">
    <text evidence="2">The sequence shown here is derived from an EMBL/GenBank/DDBJ whole genome shotgun (WGS) entry which is preliminary data.</text>
</comment>
<dbReference type="Pfam" id="PF00882">
    <property type="entry name" value="Zn_dep_PLPC"/>
    <property type="match status" value="1"/>
</dbReference>
<evidence type="ECO:0000313" key="3">
    <source>
        <dbReference type="Proteomes" id="UP000309673"/>
    </source>
</evidence>
<evidence type="ECO:0000259" key="1">
    <source>
        <dbReference type="Pfam" id="PF00882"/>
    </source>
</evidence>